<gene>
    <name evidence="1" type="ORF">NE857_31535</name>
</gene>
<protein>
    <submittedName>
        <fullName evidence="1">Uncharacterized protein</fullName>
    </submittedName>
</protein>
<sequence>MTDSRQQLSDAIDRFARAVARVTRLPPMGVPINRETLEAHGLRWPLTVDHGHIVRDGNSIYFRSPDGATWALNGPARETHQDIAPIHQVDTQVRDAVVAAGGDPEQTTIPRISLAPLTRIGRDLPKR</sequence>
<dbReference type="EMBL" id="CP099837">
    <property type="protein sequence ID" value="USY19712.1"/>
    <property type="molecule type" value="Genomic_DNA"/>
</dbReference>
<dbReference type="RefSeq" id="WP_254418904.1">
    <property type="nucleotide sequence ID" value="NZ_CP099837.1"/>
</dbReference>
<organism evidence="1 2">
    <name type="scientific">Nocardiopsis exhalans</name>
    <dbReference type="NCBI Taxonomy" id="163604"/>
    <lineage>
        <taxon>Bacteria</taxon>
        <taxon>Bacillati</taxon>
        <taxon>Actinomycetota</taxon>
        <taxon>Actinomycetes</taxon>
        <taxon>Streptosporangiales</taxon>
        <taxon>Nocardiopsidaceae</taxon>
        <taxon>Nocardiopsis</taxon>
    </lineage>
</organism>
<reference evidence="1" key="1">
    <citation type="submission" date="2022-06" db="EMBL/GenBank/DDBJ databases">
        <authorList>
            <person name="Ping M."/>
        </authorList>
    </citation>
    <scope>NUCLEOTIDE SEQUENCE</scope>
    <source>
        <strain evidence="1">JCM11759T</strain>
    </source>
</reference>
<dbReference type="Proteomes" id="UP001055940">
    <property type="component" value="Chromosome"/>
</dbReference>
<name>A0ABY5D5Q6_9ACTN</name>
<evidence type="ECO:0000313" key="1">
    <source>
        <dbReference type="EMBL" id="USY19712.1"/>
    </source>
</evidence>
<accession>A0ABY5D5Q6</accession>
<proteinExistence type="predicted"/>
<evidence type="ECO:0000313" key="2">
    <source>
        <dbReference type="Proteomes" id="UP001055940"/>
    </source>
</evidence>
<keyword evidence="2" id="KW-1185">Reference proteome</keyword>